<protein>
    <submittedName>
        <fullName evidence="3">Putative dehydrogenase</fullName>
    </submittedName>
</protein>
<name>A0A3N1M610_9PROT</name>
<reference evidence="3 4" key="1">
    <citation type="submission" date="2018-11" db="EMBL/GenBank/DDBJ databases">
        <title>Genomic Encyclopedia of Type Strains, Phase IV (KMG-IV): sequencing the most valuable type-strain genomes for metagenomic binning, comparative biology and taxonomic classification.</title>
        <authorList>
            <person name="Goeker M."/>
        </authorList>
    </citation>
    <scope>NUCLEOTIDE SEQUENCE [LARGE SCALE GENOMIC DNA]</scope>
    <source>
        <strain evidence="3 4">DSM 5900</strain>
    </source>
</reference>
<dbReference type="PANTHER" id="PTHR43708:SF8">
    <property type="entry name" value="OXIDOREDUCTASE"/>
    <property type="match status" value="1"/>
</dbReference>
<dbReference type="RefSeq" id="WP_123688034.1">
    <property type="nucleotide sequence ID" value="NZ_AP019700.1"/>
</dbReference>
<proteinExistence type="predicted"/>
<dbReference type="Pfam" id="PF22725">
    <property type="entry name" value="GFO_IDH_MocA_C3"/>
    <property type="match status" value="1"/>
</dbReference>
<evidence type="ECO:0000259" key="2">
    <source>
        <dbReference type="Pfam" id="PF22725"/>
    </source>
</evidence>
<dbReference type="OrthoDB" id="9792935at2"/>
<sequence length="327" mass="35288">MQRIGLVGAGWVTQHHLDGYRALGDRVRVVAIADPSAEARAARAAEYGIQATYADAAAMLAAGGLDAVDVAVPREHHAAVCLLATDHGLPILCQKPLAPTLPEAEALVAAIDGRVRLMVHENWRFRPHYRQMRRWLEAGRIGRPRQALLTILTSGLLPDADGRLPAIVRQPFMAGLERMLLMEVLIHHVDALRFLLGPLALEGATLGKSCNGIRGEDRATLAMRSGDGAAVTLVGDFMAHGHPPQQLDRLEIFGEAGTIRLAGAGLELVRPDGTETLPLDLDANYKASYRDTIAHFLDRLADGGPFETAPADNLETLRIVERAYAIG</sequence>
<dbReference type="Proteomes" id="UP000278222">
    <property type="component" value="Unassembled WGS sequence"/>
</dbReference>
<comment type="caution">
    <text evidence="3">The sequence shown here is derived from an EMBL/GenBank/DDBJ whole genome shotgun (WGS) entry which is preliminary data.</text>
</comment>
<dbReference type="SUPFAM" id="SSF51735">
    <property type="entry name" value="NAD(P)-binding Rossmann-fold domains"/>
    <property type="match status" value="1"/>
</dbReference>
<keyword evidence="4" id="KW-1185">Reference proteome</keyword>
<feature type="domain" description="GFO/IDH/MocA-like oxidoreductase" evidence="2">
    <location>
        <begin position="129"/>
        <end position="260"/>
    </location>
</feature>
<dbReference type="SUPFAM" id="SSF55347">
    <property type="entry name" value="Glyceraldehyde-3-phosphate dehydrogenase-like, C-terminal domain"/>
    <property type="match status" value="1"/>
</dbReference>
<accession>A0A3N1M610</accession>
<dbReference type="AlphaFoldDB" id="A0A3N1M610"/>
<dbReference type="InterPro" id="IPR000683">
    <property type="entry name" value="Gfo/Idh/MocA-like_OxRdtase_N"/>
</dbReference>
<dbReference type="InterPro" id="IPR051317">
    <property type="entry name" value="Gfo/Idh/MocA_oxidoreduct"/>
</dbReference>
<dbReference type="InterPro" id="IPR055170">
    <property type="entry name" value="GFO_IDH_MocA-like_dom"/>
</dbReference>
<evidence type="ECO:0000259" key="1">
    <source>
        <dbReference type="Pfam" id="PF01408"/>
    </source>
</evidence>
<dbReference type="Pfam" id="PF01408">
    <property type="entry name" value="GFO_IDH_MocA"/>
    <property type="match status" value="1"/>
</dbReference>
<organism evidence="3 4">
    <name type="scientific">Stella humosa</name>
    <dbReference type="NCBI Taxonomy" id="94"/>
    <lineage>
        <taxon>Bacteria</taxon>
        <taxon>Pseudomonadati</taxon>
        <taxon>Pseudomonadota</taxon>
        <taxon>Alphaproteobacteria</taxon>
        <taxon>Rhodospirillales</taxon>
        <taxon>Stellaceae</taxon>
        <taxon>Stella</taxon>
    </lineage>
</organism>
<dbReference type="PANTHER" id="PTHR43708">
    <property type="entry name" value="CONSERVED EXPRESSED OXIDOREDUCTASE (EUROFUNG)"/>
    <property type="match status" value="1"/>
</dbReference>
<dbReference type="EMBL" id="RJKX01000011">
    <property type="protein sequence ID" value="ROQ01252.1"/>
    <property type="molecule type" value="Genomic_DNA"/>
</dbReference>
<evidence type="ECO:0000313" key="4">
    <source>
        <dbReference type="Proteomes" id="UP000278222"/>
    </source>
</evidence>
<dbReference type="Gene3D" id="3.30.360.10">
    <property type="entry name" value="Dihydrodipicolinate Reductase, domain 2"/>
    <property type="match status" value="1"/>
</dbReference>
<gene>
    <name evidence="3" type="ORF">EDC65_0430</name>
</gene>
<dbReference type="Gene3D" id="3.40.50.720">
    <property type="entry name" value="NAD(P)-binding Rossmann-like Domain"/>
    <property type="match status" value="1"/>
</dbReference>
<dbReference type="InterPro" id="IPR036291">
    <property type="entry name" value="NAD(P)-bd_dom_sf"/>
</dbReference>
<feature type="domain" description="Gfo/Idh/MocA-like oxidoreductase N-terminal" evidence="1">
    <location>
        <begin position="3"/>
        <end position="113"/>
    </location>
</feature>
<dbReference type="GO" id="GO:0000166">
    <property type="term" value="F:nucleotide binding"/>
    <property type="evidence" value="ECO:0007669"/>
    <property type="project" value="InterPro"/>
</dbReference>
<evidence type="ECO:0000313" key="3">
    <source>
        <dbReference type="EMBL" id="ROQ01252.1"/>
    </source>
</evidence>